<protein>
    <submittedName>
        <fullName evidence="1">Uncharacterized protein</fullName>
    </submittedName>
</protein>
<sequence length="277" mass="30337">MGEISPAQVDGISIHRVPKPASPVRDIESEVENQWIGLMCILQGLRRVTIPDLDEPIIKKSTQQDIADIRSLSTPGIPRTISTVNQEAHAIFDHRSRTNHTGFFSFTLANVTPLTWLGDVIVSAFNAHCSGSLTAAGPCAVGKVLIKWFSSRIRFPSTAGGLFVSGGSIANMMAMTAARDQKLEWQDYSKGVIYIARQAHYSLFKAAQILGFHSKQVRTVDSDSFGRLNTDSLKHLIQNDKQNGLIPFLVIATFGYTETGLIDPLATISEIAQRESL</sequence>
<comment type="caution">
    <text evidence="1">The sequence shown here is derived from an EMBL/GenBank/DDBJ whole genome shotgun (WGS) entry which is preliminary data.</text>
</comment>
<dbReference type="Proteomes" id="UP001177260">
    <property type="component" value="Unassembled WGS sequence"/>
</dbReference>
<accession>A0ACC3B4V7</accession>
<evidence type="ECO:0000313" key="2">
    <source>
        <dbReference type="Proteomes" id="UP001177260"/>
    </source>
</evidence>
<proteinExistence type="predicted"/>
<name>A0ACC3B4V7_9EURO</name>
<evidence type="ECO:0000313" key="1">
    <source>
        <dbReference type="EMBL" id="KAK1145232.1"/>
    </source>
</evidence>
<gene>
    <name evidence="1" type="ORF">N8T08_004385</name>
</gene>
<dbReference type="EMBL" id="JAOPJF010000025">
    <property type="protein sequence ID" value="KAK1145232.1"/>
    <property type="molecule type" value="Genomic_DNA"/>
</dbReference>
<reference evidence="1 2" key="1">
    <citation type="journal article" date="2023" name="ACS Omega">
        <title>Identification of the Neoaspergillic Acid Biosynthesis Gene Cluster by Establishing an In Vitro CRISPR-Ribonucleoprotein Genetic System in Aspergillus melleus.</title>
        <authorList>
            <person name="Yuan B."/>
            <person name="Grau M.F."/>
            <person name="Murata R.M."/>
            <person name="Torok T."/>
            <person name="Venkateswaran K."/>
            <person name="Stajich J.E."/>
            <person name="Wang C.C.C."/>
        </authorList>
    </citation>
    <scope>NUCLEOTIDE SEQUENCE [LARGE SCALE GENOMIC DNA]</scope>
    <source>
        <strain evidence="1 2">IMV 1140</strain>
    </source>
</reference>
<keyword evidence="2" id="KW-1185">Reference proteome</keyword>
<organism evidence="1 2">
    <name type="scientific">Aspergillus melleus</name>
    <dbReference type="NCBI Taxonomy" id="138277"/>
    <lineage>
        <taxon>Eukaryota</taxon>
        <taxon>Fungi</taxon>
        <taxon>Dikarya</taxon>
        <taxon>Ascomycota</taxon>
        <taxon>Pezizomycotina</taxon>
        <taxon>Eurotiomycetes</taxon>
        <taxon>Eurotiomycetidae</taxon>
        <taxon>Eurotiales</taxon>
        <taxon>Aspergillaceae</taxon>
        <taxon>Aspergillus</taxon>
        <taxon>Aspergillus subgen. Circumdati</taxon>
    </lineage>
</organism>